<reference evidence="2 3" key="1">
    <citation type="submission" date="2007-01" db="EMBL/GenBank/DDBJ databases">
        <title>Draft genome sequence of Collinsella aerofaciens (ATCC 25986).</title>
        <authorList>
            <person name="Sudarsanam P."/>
            <person name="Ley R."/>
            <person name="Guruge J."/>
            <person name="Turnbaugh P.J."/>
            <person name="Mahowald M."/>
            <person name="Liep D."/>
            <person name="Gordon J."/>
        </authorList>
    </citation>
    <scope>NUCLEOTIDE SEQUENCE [LARGE SCALE GENOMIC DNA]</scope>
    <source>
        <strain evidence="3">ATCC 25986 / DSM 3979 / JCM 10188 / KCTC 3647 / NCTC 11838 / VPI 1003</strain>
    </source>
</reference>
<sequence length="82" mass="8875">MQAMASETSSLGGFSKRSLAKSNASRAKPIVVKYLDWFCDNMATSFQNMQVKSRYDVIAVAKKPPLGPVVTRPAITSAVPAR</sequence>
<name>A4ECB2_COLAA</name>
<proteinExistence type="predicted"/>
<organism evidence="2 3">
    <name type="scientific">Collinsella aerofaciens (strain ATCC 25986 / DSM 3979 / JCM 10188 / KCTC 3647 / NCTC 11838 / VPI 1003)</name>
    <dbReference type="NCBI Taxonomy" id="411903"/>
    <lineage>
        <taxon>Bacteria</taxon>
        <taxon>Bacillati</taxon>
        <taxon>Actinomycetota</taxon>
        <taxon>Coriobacteriia</taxon>
        <taxon>Coriobacteriales</taxon>
        <taxon>Coriobacteriaceae</taxon>
        <taxon>Collinsella</taxon>
    </lineage>
</organism>
<evidence type="ECO:0000313" key="2">
    <source>
        <dbReference type="EMBL" id="EBA38811.1"/>
    </source>
</evidence>
<feature type="region of interest" description="Disordered" evidence="1">
    <location>
        <begin position="1"/>
        <end position="24"/>
    </location>
</feature>
<gene>
    <name evidence="2" type="ORF">COLAER_02090</name>
</gene>
<dbReference type="EMBL" id="AAVN02000010">
    <property type="protein sequence ID" value="EBA38811.1"/>
    <property type="molecule type" value="Genomic_DNA"/>
</dbReference>
<accession>A4ECB2</accession>
<reference evidence="2 3" key="2">
    <citation type="submission" date="2007-04" db="EMBL/GenBank/DDBJ databases">
        <authorList>
            <person name="Fulton L."/>
            <person name="Clifton S."/>
            <person name="Fulton B."/>
            <person name="Xu J."/>
            <person name="Minx P."/>
            <person name="Mardis E.R."/>
            <person name="Wilson R.K."/>
        </authorList>
    </citation>
    <scope>NUCLEOTIDE SEQUENCE [LARGE SCALE GENOMIC DNA]</scope>
    <source>
        <strain evidence="3">ATCC 25986 / DSM 3979 / JCM 10188 / KCTC 3647 / NCTC 11838 / VPI 1003</strain>
    </source>
</reference>
<feature type="compositionally biased region" description="Polar residues" evidence="1">
    <location>
        <begin position="1"/>
        <end position="12"/>
    </location>
</feature>
<evidence type="ECO:0000256" key="1">
    <source>
        <dbReference type="SAM" id="MobiDB-lite"/>
    </source>
</evidence>
<protein>
    <submittedName>
        <fullName evidence="2">Uncharacterized protein</fullName>
    </submittedName>
</protein>
<dbReference type="Proteomes" id="UP000002979">
    <property type="component" value="Unassembled WGS sequence"/>
</dbReference>
<evidence type="ECO:0000313" key="3">
    <source>
        <dbReference type="Proteomes" id="UP000002979"/>
    </source>
</evidence>
<dbReference type="AlphaFoldDB" id="A4ECB2"/>
<comment type="caution">
    <text evidence="2">The sequence shown here is derived from an EMBL/GenBank/DDBJ whole genome shotgun (WGS) entry which is preliminary data.</text>
</comment>